<feature type="transmembrane region" description="Helical" evidence="8">
    <location>
        <begin position="102"/>
        <end position="129"/>
    </location>
</feature>
<evidence type="ECO:0000256" key="7">
    <source>
        <dbReference type="ARBA" id="ARBA00023136"/>
    </source>
</evidence>
<dbReference type="Proteomes" id="UP000177967">
    <property type="component" value="Unassembled WGS sequence"/>
</dbReference>
<dbReference type="PANTHER" id="PTHR33908:SF11">
    <property type="entry name" value="MEMBRANE PROTEIN"/>
    <property type="match status" value="1"/>
</dbReference>
<evidence type="ECO:0000313" key="10">
    <source>
        <dbReference type="Proteomes" id="UP000177967"/>
    </source>
</evidence>
<feature type="transmembrane region" description="Helical" evidence="8">
    <location>
        <begin position="65"/>
        <end position="95"/>
    </location>
</feature>
<keyword evidence="7 8" id="KW-0472">Membrane</keyword>
<feature type="transmembrane region" description="Helical" evidence="8">
    <location>
        <begin position="325"/>
        <end position="343"/>
    </location>
</feature>
<feature type="transmembrane region" description="Helical" evidence="8">
    <location>
        <begin position="276"/>
        <end position="295"/>
    </location>
</feature>
<accession>A0A1G1V3J6</accession>
<dbReference type="EMBL" id="MHBW01000003">
    <property type="protein sequence ID" value="OGY09948.1"/>
    <property type="molecule type" value="Genomic_DNA"/>
</dbReference>
<proteinExistence type="predicted"/>
<comment type="caution">
    <text evidence="9">The sequence shown here is derived from an EMBL/GenBank/DDBJ whole genome shotgun (WGS) entry which is preliminary data.</text>
</comment>
<dbReference type="AlphaFoldDB" id="A0A1G1V3J6"/>
<evidence type="ECO:0008006" key="11">
    <source>
        <dbReference type="Google" id="ProtNLM"/>
    </source>
</evidence>
<keyword evidence="2" id="KW-1003">Cell membrane</keyword>
<evidence type="ECO:0000256" key="4">
    <source>
        <dbReference type="ARBA" id="ARBA00022679"/>
    </source>
</evidence>
<dbReference type="GO" id="GO:0005886">
    <property type="term" value="C:plasma membrane"/>
    <property type="evidence" value="ECO:0007669"/>
    <property type="project" value="UniProtKB-SubCell"/>
</dbReference>
<evidence type="ECO:0000256" key="6">
    <source>
        <dbReference type="ARBA" id="ARBA00022989"/>
    </source>
</evidence>
<evidence type="ECO:0000256" key="8">
    <source>
        <dbReference type="SAM" id="Phobius"/>
    </source>
</evidence>
<name>A0A1G1V3J6_9BACT</name>
<gene>
    <name evidence="9" type="ORF">A2782_04570</name>
</gene>
<evidence type="ECO:0000256" key="5">
    <source>
        <dbReference type="ARBA" id="ARBA00022692"/>
    </source>
</evidence>
<organism evidence="9 10">
    <name type="scientific">Candidatus Blackburnbacteria bacterium RIFCSPHIGHO2_01_FULL_43_15b</name>
    <dbReference type="NCBI Taxonomy" id="1797513"/>
    <lineage>
        <taxon>Bacteria</taxon>
        <taxon>Candidatus Blackburniibacteriota</taxon>
    </lineage>
</organism>
<reference evidence="9 10" key="1">
    <citation type="journal article" date="2016" name="Nat. Commun.">
        <title>Thousands of microbial genomes shed light on interconnected biogeochemical processes in an aquifer system.</title>
        <authorList>
            <person name="Anantharaman K."/>
            <person name="Brown C.T."/>
            <person name="Hug L.A."/>
            <person name="Sharon I."/>
            <person name="Castelle C.J."/>
            <person name="Probst A.J."/>
            <person name="Thomas B.C."/>
            <person name="Singh A."/>
            <person name="Wilkins M.J."/>
            <person name="Karaoz U."/>
            <person name="Brodie E.L."/>
            <person name="Williams K.H."/>
            <person name="Hubbard S.S."/>
            <person name="Banfield J.F."/>
        </authorList>
    </citation>
    <scope>NUCLEOTIDE SEQUENCE [LARGE SCALE GENOMIC DNA]</scope>
</reference>
<dbReference type="InterPro" id="IPR050297">
    <property type="entry name" value="LipidA_mod_glycosyltrf_83"/>
</dbReference>
<keyword evidence="3" id="KW-0328">Glycosyltransferase</keyword>
<dbReference type="GO" id="GO:0009103">
    <property type="term" value="P:lipopolysaccharide biosynthetic process"/>
    <property type="evidence" value="ECO:0007669"/>
    <property type="project" value="UniProtKB-ARBA"/>
</dbReference>
<keyword evidence="4" id="KW-0808">Transferase</keyword>
<dbReference type="GO" id="GO:0016763">
    <property type="term" value="F:pentosyltransferase activity"/>
    <property type="evidence" value="ECO:0007669"/>
    <property type="project" value="TreeGrafter"/>
</dbReference>
<keyword evidence="6 8" id="KW-1133">Transmembrane helix</keyword>
<dbReference type="PANTHER" id="PTHR33908">
    <property type="entry name" value="MANNOSYLTRANSFERASE YKCB-RELATED"/>
    <property type="match status" value="1"/>
</dbReference>
<comment type="subcellular location">
    <subcellularLocation>
        <location evidence="1">Cell membrane</location>
        <topology evidence="1">Multi-pass membrane protein</topology>
    </subcellularLocation>
</comment>
<evidence type="ECO:0000256" key="2">
    <source>
        <dbReference type="ARBA" id="ARBA00022475"/>
    </source>
</evidence>
<feature type="transmembrane region" description="Helical" evidence="8">
    <location>
        <begin position="301"/>
        <end position="318"/>
    </location>
</feature>
<feature type="transmembrane region" description="Helical" evidence="8">
    <location>
        <begin position="252"/>
        <end position="269"/>
    </location>
</feature>
<protein>
    <recommendedName>
        <fullName evidence="11">Glycosyltransferase RgtA/B/C/D-like domain-containing protein</fullName>
    </recommendedName>
</protein>
<sequence length="483" mass="55016">MILFHREEIKITPLTLLVLLGIALRIPSLFEPYWYGDEAIYLTLGEGIRQGLLLYRDIFDHKPPLIYLLAAIAGSVFWFKFILLVWNTVAIILFWKLAKNFLAALLFVLVTSLPLLEGNIANAELFILGPTLGAYLLLSNQEKITPKRVFLAGILLSLSILFKVPAVFDLFVVIVFWGVSVRSGATFQRAFFNTLILFAGVSMPILISMVYFAWHHALGAYLTTAWSDNFTYIGRWGSATAQKTPLFSLNGLPARALITSLVLGLIFVFRKAFTPSTLFIVIWLTLSLFASLISARPYPHYLIQVAPALCLAIAVVYSGRLKVRFLPLPFILLVLLAVIYYRFSYYPILSYYQNFAQLLLGQKTKDQYINYFDSRMSRVYKLSTALQNRTSLKERVFIWGTAPEVYALSRRLPPTRYVTSFHITDFGGGKETLEALSKNKPEYIVVLPEEDRSLPGFFSFLQNNYFYIKNIEGAQFWKLVKKS</sequence>
<feature type="transmembrane region" description="Helical" evidence="8">
    <location>
        <begin position="12"/>
        <end position="30"/>
    </location>
</feature>
<evidence type="ECO:0000256" key="3">
    <source>
        <dbReference type="ARBA" id="ARBA00022676"/>
    </source>
</evidence>
<evidence type="ECO:0000256" key="1">
    <source>
        <dbReference type="ARBA" id="ARBA00004651"/>
    </source>
</evidence>
<evidence type="ECO:0000313" key="9">
    <source>
        <dbReference type="EMBL" id="OGY09948.1"/>
    </source>
</evidence>
<keyword evidence="5 8" id="KW-0812">Transmembrane</keyword>
<feature type="transmembrane region" description="Helical" evidence="8">
    <location>
        <begin position="149"/>
        <end position="179"/>
    </location>
</feature>
<feature type="transmembrane region" description="Helical" evidence="8">
    <location>
        <begin position="191"/>
        <end position="214"/>
    </location>
</feature>
<dbReference type="STRING" id="1797513.A2782_04570"/>